<feature type="transmembrane region" description="Helical" evidence="6">
    <location>
        <begin position="264"/>
        <end position="282"/>
    </location>
</feature>
<evidence type="ECO:0000256" key="3">
    <source>
        <dbReference type="ARBA" id="ARBA00022692"/>
    </source>
</evidence>
<dbReference type="PANTHER" id="PTHR22911">
    <property type="entry name" value="ACYL-MALONYL CONDENSING ENZYME-RELATED"/>
    <property type="match status" value="1"/>
</dbReference>
<dbReference type="Pfam" id="PF00892">
    <property type="entry name" value="EamA"/>
    <property type="match status" value="2"/>
</dbReference>
<feature type="transmembrane region" description="Helical" evidence="6">
    <location>
        <begin position="151"/>
        <end position="170"/>
    </location>
</feature>
<dbReference type="OrthoDB" id="7818056at2"/>
<keyword evidence="3 6" id="KW-0812">Transmembrane</keyword>
<keyword evidence="4 6" id="KW-1133">Transmembrane helix</keyword>
<name>A0A225NNI3_9RHOB</name>
<dbReference type="InterPro" id="IPR000620">
    <property type="entry name" value="EamA_dom"/>
</dbReference>
<protein>
    <submittedName>
        <fullName evidence="8">Membrane protein</fullName>
    </submittedName>
</protein>
<evidence type="ECO:0000256" key="4">
    <source>
        <dbReference type="ARBA" id="ARBA00022989"/>
    </source>
</evidence>
<dbReference type="PANTHER" id="PTHR22911:SF6">
    <property type="entry name" value="SOLUTE CARRIER FAMILY 35 MEMBER G1"/>
    <property type="match status" value="1"/>
</dbReference>
<dbReference type="SUPFAM" id="SSF103481">
    <property type="entry name" value="Multidrug resistance efflux transporter EmrE"/>
    <property type="match status" value="2"/>
</dbReference>
<accession>A0A225NNI3</accession>
<dbReference type="RefSeq" id="WP_088649134.1">
    <property type="nucleotide sequence ID" value="NZ_AQQR01000002.1"/>
</dbReference>
<dbReference type="AlphaFoldDB" id="A0A225NNI3"/>
<feature type="transmembrane region" description="Helical" evidence="6">
    <location>
        <begin position="70"/>
        <end position="92"/>
    </location>
</feature>
<evidence type="ECO:0000313" key="9">
    <source>
        <dbReference type="Proteomes" id="UP000215377"/>
    </source>
</evidence>
<keyword evidence="9" id="KW-1185">Reference proteome</keyword>
<reference evidence="8 9" key="1">
    <citation type="submission" date="2013-04" db="EMBL/GenBank/DDBJ databases">
        <title>Oceanicola sp. 22II1-22F33 Genome Sequencing.</title>
        <authorList>
            <person name="Lai Q."/>
            <person name="Li G."/>
            <person name="Shao Z."/>
        </authorList>
    </citation>
    <scope>NUCLEOTIDE SEQUENCE [LARGE SCALE GENOMIC DNA]</scope>
    <source>
        <strain evidence="8 9">22II1-22F33</strain>
    </source>
</reference>
<dbReference type="EMBL" id="AQQR01000002">
    <property type="protein sequence ID" value="OWU75943.1"/>
    <property type="molecule type" value="Genomic_DNA"/>
</dbReference>
<dbReference type="Gene3D" id="1.10.3730.20">
    <property type="match status" value="1"/>
</dbReference>
<evidence type="ECO:0000313" key="8">
    <source>
        <dbReference type="EMBL" id="OWU75943.1"/>
    </source>
</evidence>
<proteinExistence type="inferred from homology"/>
<feature type="domain" description="EamA" evidence="7">
    <location>
        <begin position="151"/>
        <end position="280"/>
    </location>
</feature>
<feature type="transmembrane region" description="Helical" evidence="6">
    <location>
        <begin position="98"/>
        <end position="116"/>
    </location>
</feature>
<feature type="domain" description="EamA" evidence="7">
    <location>
        <begin position="10"/>
        <end position="142"/>
    </location>
</feature>
<comment type="subcellular location">
    <subcellularLocation>
        <location evidence="1">Membrane</location>
        <topology evidence="1">Multi-pass membrane protein</topology>
    </subcellularLocation>
</comment>
<feature type="transmembrane region" description="Helical" evidence="6">
    <location>
        <begin position="182"/>
        <end position="202"/>
    </location>
</feature>
<dbReference type="GO" id="GO:0016020">
    <property type="term" value="C:membrane"/>
    <property type="evidence" value="ECO:0007669"/>
    <property type="project" value="UniProtKB-SubCell"/>
</dbReference>
<gene>
    <name evidence="8" type="ORF">ATO3_07140</name>
</gene>
<evidence type="ECO:0000256" key="1">
    <source>
        <dbReference type="ARBA" id="ARBA00004141"/>
    </source>
</evidence>
<feature type="transmembrane region" description="Helical" evidence="6">
    <location>
        <begin position="128"/>
        <end position="145"/>
    </location>
</feature>
<feature type="transmembrane region" description="Helical" evidence="6">
    <location>
        <begin position="12"/>
        <end position="33"/>
    </location>
</feature>
<organism evidence="8 9">
    <name type="scientific">Marinibacterium profundimaris</name>
    <dbReference type="NCBI Taxonomy" id="1679460"/>
    <lineage>
        <taxon>Bacteria</taxon>
        <taxon>Pseudomonadati</taxon>
        <taxon>Pseudomonadota</taxon>
        <taxon>Alphaproteobacteria</taxon>
        <taxon>Rhodobacterales</taxon>
        <taxon>Paracoccaceae</taxon>
        <taxon>Marinibacterium</taxon>
    </lineage>
</organism>
<comment type="similarity">
    <text evidence="2">Belongs to the drug/metabolite transporter (DMT) superfamily. 10 TMS drug/metabolite exporter (DME) (TC 2.A.7.3) family.</text>
</comment>
<dbReference type="Proteomes" id="UP000215377">
    <property type="component" value="Unassembled WGS sequence"/>
</dbReference>
<comment type="caution">
    <text evidence="8">The sequence shown here is derived from an EMBL/GenBank/DDBJ whole genome shotgun (WGS) entry which is preliminary data.</text>
</comment>
<keyword evidence="5 6" id="KW-0472">Membrane</keyword>
<evidence type="ECO:0000256" key="5">
    <source>
        <dbReference type="ARBA" id="ARBA00023136"/>
    </source>
</evidence>
<feature type="transmembrane region" description="Helical" evidence="6">
    <location>
        <begin position="39"/>
        <end position="58"/>
    </location>
</feature>
<feature type="transmembrane region" description="Helical" evidence="6">
    <location>
        <begin position="214"/>
        <end position="231"/>
    </location>
</feature>
<evidence type="ECO:0000256" key="6">
    <source>
        <dbReference type="SAM" id="Phobius"/>
    </source>
</evidence>
<sequence>MPDTAKSNLRGVAFALAAFAIFSTHDVIVKVLGISYSTFQIIFFGVLFSFPLVMLMLMKDTTQGNLLPRHPWWTALRTVSAVISGFCVFYAFSTLPLAQVYSIIFTMPLLITVLSIPILGETVGRHRWGAVAVGLVGVVVVLRPGGAELGLGHLSALFGAFFGALAAIIVRKIGNEERNAVLLLYPMMANFLVMAAVMPFVYEPIHVEGLGLQAVMAFFAFAGGLCLIQAYKSGDATIVAPMQYSQMVWAAIYGGLFFDEVPDTVTWIGAGIIIASGLYIVLRENFGGTSTNRPVVNTKSRIGMPTSPRVQMLQSIVRRPQKRAA</sequence>
<evidence type="ECO:0000259" key="7">
    <source>
        <dbReference type="Pfam" id="PF00892"/>
    </source>
</evidence>
<dbReference type="InterPro" id="IPR037185">
    <property type="entry name" value="EmrE-like"/>
</dbReference>
<evidence type="ECO:0000256" key="2">
    <source>
        <dbReference type="ARBA" id="ARBA00009853"/>
    </source>
</evidence>